<feature type="repeat" description="ANK" evidence="1">
    <location>
        <begin position="690"/>
        <end position="722"/>
    </location>
</feature>
<dbReference type="Pfam" id="PF00514">
    <property type="entry name" value="Arm"/>
    <property type="match status" value="1"/>
</dbReference>
<dbReference type="SMART" id="SM00248">
    <property type="entry name" value="ANK"/>
    <property type="match status" value="5"/>
</dbReference>
<sequence>MSTLRPHSAVATQELTPPSALKLDLPSTAPTLSSRLTSPRPASAGLTTARSSLSSTSPRQISDATSHRDAVSYLDAFNKEELRELLAQSTASWLLSTDFRGQSSLPCGLISNLFLTQASHMTLLFPKEDGVPDLEYRELHQIVRELTSGIFGANQMPSLCLEPNFDLSTTCQLPVAYKGTKVGQVLLSVDYAMKSLWHGVHVSKSKRSKLAERWRTLLDVSSTTGDFNSGKSCISEFKTAGQEYMTANEDLKDVYDELNSVDPSESSAEKETKFFNAYSEYVRCVMSMYVSEVKFSSVENVIAFEASYDINACVTLPDDDFISPNAAQRLNRRLRLQMKMIRKGLSLDATTRRNIALLRFITATSLILVSFRRRLNKIPELKSLLAPLQSDTLRTDAELPPFAIGQRGEHPCETFTLDRSGDRRSLTHCHGEIQFDVDTGDIMSLPDGDWCQNVHNAAKEHFNQLYQQRAKPEYKVPTTVLDGKEHYVLWVPLTTYYPATPPIPSWLHSRYQVMSSMRPRKLPMNDLQLAEMFKQVFGFRKALANKSIAASLKLCAQRGLVAPFIALMKKIASSSLLSPDLQGFTLLHHACVHNKASILSLLLSQKPNLSTRRSQIDPRSTGPTALILAARCGALKCVTPLLVSRAIPFLSDVKGWSAIHHAVASDQTPIIRSLLRRHPNLLEIPATGSDNATPLLVAASSGSLLSLQFLIRQGASVKSRDVFGDGPVERAALNFHADVLKYFIDVFDVEGGVLKMWDVLVEMLKSPSIIRHDASLRCLEVLLHHNASYWRPLKAARAVVPLVKLLQSSRRRPKSAIPAQDLNYQDCADNTSIPTVRSLACSVICLMSVHDDVRMEVAESGAIPTLIALLQPTVVKTTKEEPLDGDVESKKERYELQSRSSVVLSDLAHVSDNALRIADHGGIRPLVALLHTDVVDVLVNAVTTLASLCRGDRSGVGRIQKRIMEYGAASYLVDFLHVRDDGLQTSTADAIAAICDGNEENQDEFVNIGVLPALVAILRGHCISAQMKAALAVDCVTSGNPNSQQQAALDGASDALCRLFQIWSETVKERGACALWSLAGDHPEQQRAIAQQIGSKQLIDMLLSKSPALQLIGCRTVAAWSRNRASCQMTLVEDGTMPPLVRLLRLDRTSREVVMATIEAINNMCIGVAHLNNKKAQREIAEEGAIELLLDRVWRSSCDETMQVELLHSLACVVAGCSENEEKLNKLGNFGFEILLEFLNSYDIHVKFRASTALALFAFNRLPQQERIARAGGIDDVIFESLLQSRDGRIRAGAAFQLVVLARVVAHTSVVDASARGIIALADLLDGEESDVIIATANYLASLAHTRAGVPDAIVTFDAVGKLLRHLRSTNDQVRAASSQALGYLSFNRTASREMMTSCRGQKGLYEMLVDNLGEDGKISEEFVAEFKRQSSIGLPIPKQRHSRPQTALTKSRKKNARPLSRARSLSPGPRVLVTEAAKPVT</sequence>
<feature type="repeat" description="ARM" evidence="2">
    <location>
        <begin position="921"/>
        <end position="948"/>
    </location>
</feature>
<feature type="repeat" description="ANK" evidence="1">
    <location>
        <begin position="582"/>
        <end position="614"/>
    </location>
</feature>
<protein>
    <submittedName>
        <fullName evidence="4">Uncharacterized protein</fullName>
    </submittedName>
</protein>
<keyword evidence="1" id="KW-0040">ANK repeat</keyword>
<gene>
    <name evidence="4" type="ORF">CVLEPA_LOCUS22852</name>
</gene>
<feature type="compositionally biased region" description="Polar residues" evidence="3">
    <location>
        <begin position="1"/>
        <end position="16"/>
    </location>
</feature>
<evidence type="ECO:0000256" key="1">
    <source>
        <dbReference type="PROSITE-ProRule" id="PRU00023"/>
    </source>
</evidence>
<dbReference type="Pfam" id="PF12796">
    <property type="entry name" value="Ank_2"/>
    <property type="match status" value="1"/>
</dbReference>
<dbReference type="SUPFAM" id="SSF48403">
    <property type="entry name" value="Ankyrin repeat"/>
    <property type="match status" value="1"/>
</dbReference>
<evidence type="ECO:0000313" key="5">
    <source>
        <dbReference type="Proteomes" id="UP001642483"/>
    </source>
</evidence>
<dbReference type="SMART" id="SM00185">
    <property type="entry name" value="ARM"/>
    <property type="match status" value="8"/>
</dbReference>
<comment type="caution">
    <text evidence="4">The sequence shown here is derived from an EMBL/GenBank/DDBJ whole genome shotgun (WGS) entry which is preliminary data.</text>
</comment>
<dbReference type="PANTHER" id="PTHR46464">
    <property type="entry name" value="ANK_REP_REGION DOMAIN-CONTAINING PROTEIN"/>
    <property type="match status" value="1"/>
</dbReference>
<dbReference type="InterPro" id="IPR036770">
    <property type="entry name" value="Ankyrin_rpt-contain_sf"/>
</dbReference>
<dbReference type="InterPro" id="IPR002110">
    <property type="entry name" value="Ankyrin_rpt"/>
</dbReference>
<dbReference type="Gene3D" id="1.25.40.20">
    <property type="entry name" value="Ankyrin repeat-containing domain"/>
    <property type="match status" value="1"/>
</dbReference>
<dbReference type="InterPro" id="IPR011989">
    <property type="entry name" value="ARM-like"/>
</dbReference>
<dbReference type="Gene3D" id="1.25.10.10">
    <property type="entry name" value="Leucine-rich Repeat Variant"/>
    <property type="match status" value="4"/>
</dbReference>
<dbReference type="EMBL" id="CAWYQH010000114">
    <property type="protein sequence ID" value="CAK8690218.1"/>
    <property type="molecule type" value="Genomic_DNA"/>
</dbReference>
<dbReference type="PROSITE" id="PS50297">
    <property type="entry name" value="ANK_REP_REGION"/>
    <property type="match status" value="1"/>
</dbReference>
<dbReference type="PANTHER" id="PTHR46464:SF1">
    <property type="entry name" value="ANKYRIN AND ARMADILLO REPEAT-CONTAINING PROTEIN"/>
    <property type="match status" value="1"/>
</dbReference>
<feature type="compositionally biased region" description="Polar residues" evidence="3">
    <location>
        <begin position="28"/>
        <end position="37"/>
    </location>
</feature>
<evidence type="ECO:0000256" key="2">
    <source>
        <dbReference type="PROSITE-ProRule" id="PRU00259"/>
    </source>
</evidence>
<organism evidence="4 5">
    <name type="scientific">Clavelina lepadiformis</name>
    <name type="common">Light-bulb sea squirt</name>
    <name type="synonym">Ascidia lepadiformis</name>
    <dbReference type="NCBI Taxonomy" id="159417"/>
    <lineage>
        <taxon>Eukaryota</taxon>
        <taxon>Metazoa</taxon>
        <taxon>Chordata</taxon>
        <taxon>Tunicata</taxon>
        <taxon>Ascidiacea</taxon>
        <taxon>Aplousobranchia</taxon>
        <taxon>Clavelinidae</taxon>
        <taxon>Clavelina</taxon>
    </lineage>
</organism>
<feature type="region of interest" description="Disordered" evidence="3">
    <location>
        <begin position="1"/>
        <end position="65"/>
    </location>
</feature>
<dbReference type="SUPFAM" id="SSF48371">
    <property type="entry name" value="ARM repeat"/>
    <property type="match status" value="2"/>
</dbReference>
<reference evidence="4 5" key="1">
    <citation type="submission" date="2024-02" db="EMBL/GenBank/DDBJ databases">
        <authorList>
            <person name="Daric V."/>
            <person name="Darras S."/>
        </authorList>
    </citation>
    <scope>NUCLEOTIDE SEQUENCE [LARGE SCALE GENOMIC DNA]</scope>
</reference>
<evidence type="ECO:0000313" key="4">
    <source>
        <dbReference type="EMBL" id="CAK8690218.1"/>
    </source>
</evidence>
<evidence type="ECO:0000256" key="3">
    <source>
        <dbReference type="SAM" id="MobiDB-lite"/>
    </source>
</evidence>
<dbReference type="Proteomes" id="UP001642483">
    <property type="component" value="Unassembled WGS sequence"/>
</dbReference>
<accession>A0ABP0GEK4</accession>
<feature type="repeat" description="ARM" evidence="2">
    <location>
        <begin position="1135"/>
        <end position="1164"/>
    </location>
</feature>
<keyword evidence="5" id="KW-1185">Reference proteome</keyword>
<feature type="compositionally biased region" description="Low complexity" evidence="3">
    <location>
        <begin position="42"/>
        <end position="57"/>
    </location>
</feature>
<proteinExistence type="predicted"/>
<dbReference type="PROSITE" id="PS50176">
    <property type="entry name" value="ARM_REPEAT"/>
    <property type="match status" value="2"/>
</dbReference>
<dbReference type="InterPro" id="IPR000225">
    <property type="entry name" value="Armadillo"/>
</dbReference>
<feature type="region of interest" description="Disordered" evidence="3">
    <location>
        <begin position="1434"/>
        <end position="1482"/>
    </location>
</feature>
<dbReference type="PROSITE" id="PS50088">
    <property type="entry name" value="ANK_REPEAT"/>
    <property type="match status" value="2"/>
</dbReference>
<dbReference type="InterPro" id="IPR043379">
    <property type="entry name" value="ANKAR"/>
</dbReference>
<name>A0ABP0GEK4_CLALP</name>
<dbReference type="InterPro" id="IPR016024">
    <property type="entry name" value="ARM-type_fold"/>
</dbReference>